<reference evidence="8 9" key="1">
    <citation type="submission" date="2015-04" db="EMBL/GenBank/DDBJ databases">
        <title>Complete Sequence for the Genome of the Thioalkalivibrio versutus D301.</title>
        <authorList>
            <person name="Mu T."/>
            <person name="Zhou J."/>
            <person name="Xu X."/>
        </authorList>
    </citation>
    <scope>NUCLEOTIDE SEQUENCE [LARGE SCALE GENOMIC DNA]</scope>
    <source>
        <strain evidence="8 9">D301</strain>
    </source>
</reference>
<dbReference type="Proteomes" id="UP000064201">
    <property type="component" value="Chromosome"/>
</dbReference>
<keyword evidence="9" id="KW-1185">Reference proteome</keyword>
<dbReference type="InterPro" id="IPR029063">
    <property type="entry name" value="SAM-dependent_MTases_sf"/>
</dbReference>
<dbReference type="GO" id="GO:0008168">
    <property type="term" value="F:methyltransferase activity"/>
    <property type="evidence" value="ECO:0007669"/>
    <property type="project" value="UniProtKB-KW"/>
</dbReference>
<evidence type="ECO:0000313" key="8">
    <source>
        <dbReference type="EMBL" id="AKJ94707.1"/>
    </source>
</evidence>
<evidence type="ECO:0000256" key="3">
    <source>
        <dbReference type="ARBA" id="ARBA00022679"/>
    </source>
</evidence>
<dbReference type="EMBL" id="CP011367">
    <property type="protein sequence ID" value="AKJ94707.1"/>
    <property type="molecule type" value="Genomic_DNA"/>
</dbReference>
<dbReference type="RefSeq" id="WP_047250936.1">
    <property type="nucleotide sequence ID" value="NZ_CP011367.1"/>
</dbReference>
<dbReference type="OrthoDB" id="9782855at2"/>
<evidence type="ECO:0000256" key="5">
    <source>
        <dbReference type="ARBA" id="ARBA00023098"/>
    </source>
</evidence>
<dbReference type="InterPro" id="IPR050723">
    <property type="entry name" value="CFA/CMAS"/>
</dbReference>
<gene>
    <name evidence="8" type="ORF">TVD_04660</name>
</gene>
<keyword evidence="4" id="KW-0949">S-adenosyl-L-methionine</keyword>
<dbReference type="Pfam" id="PF02353">
    <property type="entry name" value="CMAS"/>
    <property type="match status" value="1"/>
</dbReference>
<evidence type="ECO:0000256" key="4">
    <source>
        <dbReference type="ARBA" id="ARBA00022691"/>
    </source>
</evidence>
<evidence type="ECO:0000313" key="9">
    <source>
        <dbReference type="Proteomes" id="UP000064201"/>
    </source>
</evidence>
<name>A0A0G3G5G2_9GAMM</name>
<evidence type="ECO:0000256" key="6">
    <source>
        <dbReference type="PIRSR" id="PIRSR003085-1"/>
    </source>
</evidence>
<evidence type="ECO:0000256" key="2">
    <source>
        <dbReference type="ARBA" id="ARBA00022603"/>
    </source>
</evidence>
<dbReference type="SUPFAM" id="SSF53335">
    <property type="entry name" value="S-adenosyl-L-methionine-dependent methyltransferases"/>
    <property type="match status" value="1"/>
</dbReference>
<feature type="domain" description="DUF7884" evidence="7">
    <location>
        <begin position="14"/>
        <end position="62"/>
    </location>
</feature>
<dbReference type="GO" id="GO:0008610">
    <property type="term" value="P:lipid biosynthetic process"/>
    <property type="evidence" value="ECO:0007669"/>
    <property type="project" value="InterPro"/>
</dbReference>
<protein>
    <submittedName>
        <fullName evidence="8">Cyclopropane-fatty-acyl-phospholipid synthase</fullName>
    </submittedName>
</protein>
<evidence type="ECO:0000259" key="7">
    <source>
        <dbReference type="Pfam" id="PF25371"/>
    </source>
</evidence>
<dbReference type="PIRSF" id="PIRSF003085">
    <property type="entry name" value="CMAS"/>
    <property type="match status" value="1"/>
</dbReference>
<sequence>MIERLLEQYIRYGTFVLRHPDGREQRFGNGAPEVTMQVHDKAALRKIGRDPGFQLGETYMDGLWSPGPEGLQVFLDVAMRNFAPMFKQRVNPAVRMLRALIEQGNKVARCYQNIAHHYDVDEWLYRQFLDEGMFYSCAYFERPDMTLEEAQQAKCAMLRKKLMLEPGMRVLDIGCGWGGLAFHLAEHADVQVDGVTLSKEQLRVARDEAKRRGLEDRVRFLYQDYREHDDQYDRIVSVGMFEHVGTPNYETFFRRVHDLLKPEGIAVLHTIGRQEPPGTSNPWLSKYIFPGGYTPALSEVMGALEPTPLCTTDIEFWRLHYAETLAEWYRRFQKVRAEAVERFDERFCRMWEFYLASCEGTFRWWDQVVFHVQMAKQQDAVPLTRDYLYRDDAPEVISTPPGKARAQRSDAA</sequence>
<dbReference type="STRING" id="106634.TVD_04660"/>
<organism evidence="8 9">
    <name type="scientific">Thioalkalivibrio versutus</name>
    <dbReference type="NCBI Taxonomy" id="106634"/>
    <lineage>
        <taxon>Bacteria</taxon>
        <taxon>Pseudomonadati</taxon>
        <taxon>Pseudomonadota</taxon>
        <taxon>Gammaproteobacteria</taxon>
        <taxon>Chromatiales</taxon>
        <taxon>Ectothiorhodospiraceae</taxon>
        <taxon>Thioalkalivibrio</taxon>
    </lineage>
</organism>
<dbReference type="InterPro" id="IPR057206">
    <property type="entry name" value="DUF7884"/>
</dbReference>
<dbReference type="InterPro" id="IPR003333">
    <property type="entry name" value="CMAS"/>
</dbReference>
<dbReference type="CDD" id="cd02440">
    <property type="entry name" value="AdoMet_MTases"/>
    <property type="match status" value="1"/>
</dbReference>
<feature type="active site" evidence="6">
    <location>
        <position position="358"/>
    </location>
</feature>
<accession>A0A0G3G5G2</accession>
<dbReference type="PANTHER" id="PTHR43667">
    <property type="entry name" value="CYCLOPROPANE-FATTY-ACYL-PHOSPHOLIPID SYNTHASE"/>
    <property type="match status" value="1"/>
</dbReference>
<dbReference type="KEGG" id="tvr:TVD_04660"/>
<dbReference type="PATRIC" id="fig|106634.4.peg.952"/>
<keyword evidence="5" id="KW-0443">Lipid metabolism</keyword>
<proteinExistence type="inferred from homology"/>
<dbReference type="Pfam" id="PF25371">
    <property type="entry name" value="DUF7884"/>
    <property type="match status" value="1"/>
</dbReference>
<dbReference type="Gene3D" id="3.40.50.150">
    <property type="entry name" value="Vaccinia Virus protein VP39"/>
    <property type="match status" value="1"/>
</dbReference>
<evidence type="ECO:0000256" key="1">
    <source>
        <dbReference type="ARBA" id="ARBA00010815"/>
    </source>
</evidence>
<dbReference type="AlphaFoldDB" id="A0A0G3G5G2"/>
<keyword evidence="3" id="KW-0808">Transferase</keyword>
<dbReference type="GO" id="GO:0032259">
    <property type="term" value="P:methylation"/>
    <property type="evidence" value="ECO:0007669"/>
    <property type="project" value="UniProtKB-KW"/>
</dbReference>
<comment type="similarity">
    <text evidence="1">Belongs to the CFA/CMAS family.</text>
</comment>
<dbReference type="PANTHER" id="PTHR43667:SF1">
    <property type="entry name" value="CYCLOPROPANE-FATTY-ACYL-PHOSPHOLIPID SYNTHASE"/>
    <property type="match status" value="1"/>
</dbReference>
<keyword evidence="2" id="KW-0489">Methyltransferase</keyword>